<dbReference type="PIR" id="F69175">
    <property type="entry name" value="F69175"/>
</dbReference>
<dbReference type="FunCoup" id="O26671">
    <property type="interactions" value="2"/>
</dbReference>
<reference evidence="2 3" key="1">
    <citation type="journal article" date="1997" name="J. Bacteriol.">
        <title>Complete genome sequence of Methanobacterium thermoautotrophicum deltaH: functional analysis and comparative genomics.</title>
        <authorList>
            <person name="Smith D.R."/>
            <person name="Doucette-Stamm L.A."/>
            <person name="Deloughery C."/>
            <person name="Lee H.-M."/>
            <person name="Dubois J."/>
            <person name="Aldredge T."/>
            <person name="Bashirzadeh R."/>
            <person name="Blakely D."/>
            <person name="Cook R."/>
            <person name="Gilbert K."/>
            <person name="Harrison D."/>
            <person name="Hoang L."/>
            <person name="Keagle P."/>
            <person name="Lumm W."/>
            <person name="Pothier B."/>
            <person name="Qiu D."/>
            <person name="Spadafora R."/>
            <person name="Vicare R."/>
            <person name="Wang Y."/>
            <person name="Wierzbowski J."/>
            <person name="Gibson R."/>
            <person name="Jiwani N."/>
            <person name="Caruso A."/>
            <person name="Bush D."/>
            <person name="Safer H."/>
            <person name="Patwell D."/>
            <person name="Prabhakar S."/>
            <person name="McDougall S."/>
            <person name="Shimer G."/>
            <person name="Goyal A."/>
            <person name="Pietrovski S."/>
            <person name="Church G.M."/>
            <person name="Daniels C.J."/>
            <person name="Mao J.-i."/>
            <person name="Rice P."/>
            <person name="Nolling J."/>
            <person name="Reeve J.N."/>
        </authorList>
    </citation>
    <scope>NUCLEOTIDE SEQUENCE [LARGE SCALE GENOMIC DNA]</scope>
    <source>
        <strain evidence="3">ATCC 29096 / DSM 1053 / JCM 10044 / NBRC 100330 / Delta H</strain>
    </source>
</reference>
<dbReference type="GO" id="GO:0009898">
    <property type="term" value="C:cytoplasmic side of plasma membrane"/>
    <property type="evidence" value="ECO:0007669"/>
    <property type="project" value="TreeGrafter"/>
</dbReference>
<dbReference type="PANTHER" id="PTHR43384">
    <property type="entry name" value="SEPTUM SITE-DETERMINING PROTEIN MIND HOMOLOG, CHLOROPLASTIC-RELATED"/>
    <property type="match status" value="1"/>
</dbReference>
<dbReference type="GO" id="GO:0005524">
    <property type="term" value="F:ATP binding"/>
    <property type="evidence" value="ECO:0007669"/>
    <property type="project" value="TreeGrafter"/>
</dbReference>
<dbReference type="InterPro" id="IPR027417">
    <property type="entry name" value="P-loop_NTPase"/>
</dbReference>
<dbReference type="EMBL" id="AE000666">
    <property type="protein sequence ID" value="AAB85077.1"/>
    <property type="molecule type" value="Genomic_DNA"/>
</dbReference>
<name>O26671_METTH</name>
<dbReference type="HOGENOM" id="CLU_082962_1_0_2"/>
<dbReference type="STRING" id="187420.MTH_571"/>
<dbReference type="Gene3D" id="3.40.50.300">
    <property type="entry name" value="P-loop containing nucleotide triphosphate hydrolases"/>
    <property type="match status" value="1"/>
</dbReference>
<sequence length="263" mass="28801">MEGFGMPKLIISGRGGSGKSTLVTLIAHTLKEQKKRVLVVDSDESNIGLSGILGIEPAEKTLMDYLGGKPRVMKKLRSMIRDGETEPELFREKFDLESLSQEFVCWVGSLGLMQIGKIDHAMEGCACPMGAVTRDFLNHVRLEEDQWVLVDTEAGVEHFGRGIVEGADAVVMVVDPSSDAVLLAEKAAKLTHEADKRFGVILNKIDEETEPILTELLTSEGNEIKGVLPYSPAITKMNLKGESLGAYAVKNEVDEIIRELMKC</sequence>
<proteinExistence type="predicted"/>
<protein>
    <submittedName>
        <fullName evidence="2">Nitrogenase reductase related protein</fullName>
    </submittedName>
</protein>
<evidence type="ECO:0000259" key="1">
    <source>
        <dbReference type="Pfam" id="PF01656"/>
    </source>
</evidence>
<dbReference type="EnsemblBacteria" id="AAB85077">
    <property type="protein sequence ID" value="AAB85077"/>
    <property type="gene ID" value="MTH_571"/>
</dbReference>
<dbReference type="GO" id="GO:0051782">
    <property type="term" value="P:negative regulation of cell division"/>
    <property type="evidence" value="ECO:0007669"/>
    <property type="project" value="TreeGrafter"/>
</dbReference>
<evidence type="ECO:0000313" key="2">
    <source>
        <dbReference type="EMBL" id="AAB85077.1"/>
    </source>
</evidence>
<accession>O26671</accession>
<dbReference type="InterPro" id="IPR014433">
    <property type="entry name" value="CooC"/>
</dbReference>
<dbReference type="GO" id="GO:0005829">
    <property type="term" value="C:cytosol"/>
    <property type="evidence" value="ECO:0007669"/>
    <property type="project" value="TreeGrafter"/>
</dbReference>
<dbReference type="AlphaFoldDB" id="O26671"/>
<dbReference type="Proteomes" id="UP000005223">
    <property type="component" value="Chromosome"/>
</dbReference>
<dbReference type="InterPro" id="IPR002586">
    <property type="entry name" value="CobQ/CobB/MinD/ParA_Nub-bd_dom"/>
</dbReference>
<gene>
    <name evidence="2" type="ordered locus">MTH_571</name>
</gene>
<dbReference type="SMR" id="O26671"/>
<evidence type="ECO:0000313" key="3">
    <source>
        <dbReference type="Proteomes" id="UP000005223"/>
    </source>
</evidence>
<dbReference type="Pfam" id="PF01656">
    <property type="entry name" value="CbiA"/>
    <property type="match status" value="1"/>
</dbReference>
<dbReference type="PATRIC" id="fig|187420.15.peg.550"/>
<dbReference type="PaxDb" id="187420-MTH_571"/>
<dbReference type="InParanoid" id="O26671"/>
<keyword evidence="3" id="KW-1185">Reference proteome</keyword>
<dbReference type="PIRSF" id="PIRSF005647">
    <property type="entry name" value="CooC"/>
    <property type="match status" value="1"/>
</dbReference>
<dbReference type="PANTHER" id="PTHR43384:SF3">
    <property type="entry name" value="AAA+ ATPASE DOMAIN-CONTAINING PROTEIN"/>
    <property type="match status" value="1"/>
</dbReference>
<dbReference type="InterPro" id="IPR050625">
    <property type="entry name" value="ParA/MinD_ATPase"/>
</dbReference>
<organism evidence="2 3">
    <name type="scientific">Methanothermobacter thermautotrophicus (strain ATCC 29096 / DSM 1053 / JCM 10044 / NBRC 100330 / Delta H)</name>
    <name type="common">Methanobacterium thermoautotrophicum</name>
    <dbReference type="NCBI Taxonomy" id="187420"/>
    <lineage>
        <taxon>Archaea</taxon>
        <taxon>Methanobacteriati</taxon>
        <taxon>Methanobacteriota</taxon>
        <taxon>Methanomada group</taxon>
        <taxon>Methanobacteria</taxon>
        <taxon>Methanobacteriales</taxon>
        <taxon>Methanobacteriaceae</taxon>
        <taxon>Methanothermobacter</taxon>
    </lineage>
</organism>
<dbReference type="SUPFAM" id="SSF52540">
    <property type="entry name" value="P-loop containing nucleoside triphosphate hydrolases"/>
    <property type="match status" value="1"/>
</dbReference>
<dbReference type="GO" id="GO:0016887">
    <property type="term" value="F:ATP hydrolysis activity"/>
    <property type="evidence" value="ECO:0007669"/>
    <property type="project" value="TreeGrafter"/>
</dbReference>
<dbReference type="KEGG" id="mth:MTH_571"/>
<feature type="domain" description="CobQ/CobB/MinD/ParA nucleotide binding" evidence="1">
    <location>
        <begin position="9"/>
        <end position="243"/>
    </location>
</feature>